<protein>
    <recommendedName>
        <fullName evidence="1">PIN domain-containing protein</fullName>
    </recommendedName>
</protein>
<comment type="caution">
    <text evidence="2">The sequence shown here is derived from an EMBL/GenBank/DDBJ whole genome shotgun (WGS) entry which is preliminary data.</text>
</comment>
<name>A0AAJ0X9T7_9GAMM</name>
<proteinExistence type="predicted"/>
<dbReference type="Proteomes" id="UP001296776">
    <property type="component" value="Unassembled WGS sequence"/>
</dbReference>
<keyword evidence="3" id="KW-1185">Reference proteome</keyword>
<dbReference type="InterPro" id="IPR002716">
    <property type="entry name" value="PIN_dom"/>
</dbReference>
<reference evidence="2" key="1">
    <citation type="submission" date="2017-08" db="EMBL/GenBank/DDBJ databases">
        <authorList>
            <person name="Imhoff J.F."/>
            <person name="Rahn T."/>
            <person name="Kuenzel S."/>
            <person name="Neulinger S.C."/>
        </authorList>
    </citation>
    <scope>NUCLEOTIDE SEQUENCE</scope>
    <source>
        <strain evidence="2">DSM 11080</strain>
    </source>
</reference>
<reference evidence="2" key="2">
    <citation type="journal article" date="2020" name="Microorganisms">
        <title>Osmotic Adaptation and Compatible Solute Biosynthesis of Phototrophic Bacteria as Revealed from Genome Analyses.</title>
        <authorList>
            <person name="Imhoff J.F."/>
            <person name="Rahn T."/>
            <person name="Kunzel S."/>
            <person name="Keller A."/>
            <person name="Neulinger S.C."/>
        </authorList>
    </citation>
    <scope>NUCLEOTIDE SEQUENCE</scope>
    <source>
        <strain evidence="2">DSM 11080</strain>
    </source>
</reference>
<dbReference type="Pfam" id="PF01850">
    <property type="entry name" value="PIN"/>
    <property type="match status" value="1"/>
</dbReference>
<dbReference type="RefSeq" id="WP_200345789.1">
    <property type="nucleotide sequence ID" value="NZ_NRSJ01000012.1"/>
</dbReference>
<organism evidence="2 3">
    <name type="scientific">Halochromatium glycolicum</name>
    <dbReference type="NCBI Taxonomy" id="85075"/>
    <lineage>
        <taxon>Bacteria</taxon>
        <taxon>Pseudomonadati</taxon>
        <taxon>Pseudomonadota</taxon>
        <taxon>Gammaproteobacteria</taxon>
        <taxon>Chromatiales</taxon>
        <taxon>Chromatiaceae</taxon>
        <taxon>Halochromatium</taxon>
    </lineage>
</organism>
<evidence type="ECO:0000259" key="1">
    <source>
        <dbReference type="Pfam" id="PF01850"/>
    </source>
</evidence>
<dbReference type="Gene3D" id="3.40.50.1010">
    <property type="entry name" value="5'-nuclease"/>
    <property type="match status" value="1"/>
</dbReference>
<dbReference type="EMBL" id="NRSJ01000012">
    <property type="protein sequence ID" value="MBK1704583.1"/>
    <property type="molecule type" value="Genomic_DNA"/>
</dbReference>
<evidence type="ECO:0000313" key="2">
    <source>
        <dbReference type="EMBL" id="MBK1704583.1"/>
    </source>
</evidence>
<dbReference type="CDD" id="cd09874">
    <property type="entry name" value="PIN_MT3492-like"/>
    <property type="match status" value="1"/>
</dbReference>
<sequence>MTYVDTSVLLAMFLNESKTGDTWGWFNRQAPGSTLISKWTLTEIASALGVKRRMQVISDSLHDEVLSKVRQFVQSDFVVLIPDAADFDEAASLCDQWQSGLRAGDALHIAIAERRGMSICTLDGVMSDAATHLEIVVHAP</sequence>
<dbReference type="InterPro" id="IPR029060">
    <property type="entry name" value="PIN-like_dom_sf"/>
</dbReference>
<gene>
    <name evidence="2" type="ORF">CKO40_08535</name>
</gene>
<evidence type="ECO:0000313" key="3">
    <source>
        <dbReference type="Proteomes" id="UP001296776"/>
    </source>
</evidence>
<dbReference type="SUPFAM" id="SSF88723">
    <property type="entry name" value="PIN domain-like"/>
    <property type="match status" value="1"/>
</dbReference>
<dbReference type="AlphaFoldDB" id="A0AAJ0X9T7"/>
<feature type="domain" description="PIN" evidence="1">
    <location>
        <begin position="3"/>
        <end position="129"/>
    </location>
</feature>
<accession>A0AAJ0X9T7</accession>